<dbReference type="GO" id="GO:0005829">
    <property type="term" value="C:cytosol"/>
    <property type="evidence" value="ECO:0007669"/>
    <property type="project" value="TreeGrafter"/>
</dbReference>
<dbReference type="Proteomes" id="UP000324973">
    <property type="component" value="Unassembled WGS sequence"/>
</dbReference>
<organism evidence="6 7">
    <name type="scientific">Luteimonas viscosa</name>
    <dbReference type="NCBI Taxonomy" id="1132694"/>
    <lineage>
        <taxon>Bacteria</taxon>
        <taxon>Pseudomonadati</taxon>
        <taxon>Pseudomonadota</taxon>
        <taxon>Gammaproteobacteria</taxon>
        <taxon>Lysobacterales</taxon>
        <taxon>Lysobacteraceae</taxon>
        <taxon>Luteimonas</taxon>
    </lineage>
</organism>
<dbReference type="SUPFAM" id="SSF53067">
    <property type="entry name" value="Actin-like ATPase domain"/>
    <property type="match status" value="1"/>
</dbReference>
<evidence type="ECO:0000256" key="2">
    <source>
        <dbReference type="ARBA" id="ARBA00022741"/>
    </source>
</evidence>
<dbReference type="InterPro" id="IPR003836">
    <property type="entry name" value="Glucokinase"/>
</dbReference>
<comment type="similarity">
    <text evidence="5">Belongs to the bacterial glucokinase family.</text>
</comment>
<dbReference type="Pfam" id="PF02685">
    <property type="entry name" value="Glucokinase"/>
    <property type="match status" value="1"/>
</dbReference>
<evidence type="ECO:0000256" key="1">
    <source>
        <dbReference type="ARBA" id="ARBA00022679"/>
    </source>
</evidence>
<keyword evidence="7" id="KW-1185">Reference proteome</keyword>
<dbReference type="GO" id="GO:0004340">
    <property type="term" value="F:glucokinase activity"/>
    <property type="evidence" value="ECO:0007669"/>
    <property type="project" value="UniProtKB-EC"/>
</dbReference>
<dbReference type="PANTHER" id="PTHR47690:SF1">
    <property type="entry name" value="GLUCOKINASE"/>
    <property type="match status" value="1"/>
</dbReference>
<accession>A0A5D4XGB8</accession>
<protein>
    <submittedName>
        <fullName evidence="6">Glucokinase</fullName>
        <ecNumber evidence="6">2.7.1.2</ecNumber>
    </submittedName>
</protein>
<dbReference type="InterPro" id="IPR043129">
    <property type="entry name" value="ATPase_NBD"/>
</dbReference>
<dbReference type="EC" id="2.7.1.2" evidence="6"/>
<evidence type="ECO:0000313" key="7">
    <source>
        <dbReference type="Proteomes" id="UP000324973"/>
    </source>
</evidence>
<dbReference type="GO" id="GO:0005536">
    <property type="term" value="F:D-glucose binding"/>
    <property type="evidence" value="ECO:0007669"/>
    <property type="project" value="InterPro"/>
</dbReference>
<dbReference type="RefSeq" id="WP_149104353.1">
    <property type="nucleotide sequence ID" value="NZ_VTFT01000002.1"/>
</dbReference>
<evidence type="ECO:0000256" key="5">
    <source>
        <dbReference type="RuleBase" id="RU004046"/>
    </source>
</evidence>
<dbReference type="NCBIfam" id="NF009073">
    <property type="entry name" value="PRK12408.1"/>
    <property type="match status" value="1"/>
</dbReference>
<keyword evidence="4" id="KW-0067">ATP-binding</keyword>
<name>A0A5D4XGB8_9GAMM</name>
<dbReference type="OrthoDB" id="9800595at2"/>
<sequence>MSAPFVSADIGGTNARLAWVRPRPDGSIEVIGQRHYLCAAHSSLRAIVADFMGDAAAPDALALAVAGIVDGDAVVSRNVPWPIDLADLRASGIAQVAAVNDFVAVAHAWQCMDDADTLLLTPGVAMPAEPGTSLLLGPGTGLGGALRVTRSGRALVLPCEPQQVSLAPGNLRELAVLAHWMGEGAGHVGVGHAVSGPGLANLYRALCAIDGLAPRWTSSDEVVAAADAGTDAQAGEAVAMFCGMLGSVVGDLAMVTSATRVFVAGGVPSKVRRWLLDGAFAQRMVDKDVMRPMLERIPVRLIENPDVGVIGAASWFLQRNASG</sequence>
<dbReference type="InterPro" id="IPR050201">
    <property type="entry name" value="Bacterial_glucokinase"/>
</dbReference>
<dbReference type="Gene3D" id="3.30.420.40">
    <property type="match status" value="1"/>
</dbReference>
<evidence type="ECO:0000256" key="4">
    <source>
        <dbReference type="ARBA" id="ARBA00022840"/>
    </source>
</evidence>
<dbReference type="GO" id="GO:0005524">
    <property type="term" value="F:ATP binding"/>
    <property type="evidence" value="ECO:0007669"/>
    <property type="project" value="UniProtKB-KW"/>
</dbReference>
<keyword evidence="2" id="KW-0547">Nucleotide-binding</keyword>
<dbReference type="PANTHER" id="PTHR47690">
    <property type="entry name" value="GLUCOKINASE"/>
    <property type="match status" value="1"/>
</dbReference>
<dbReference type="EMBL" id="VTFT01000002">
    <property type="protein sequence ID" value="TYT23657.1"/>
    <property type="molecule type" value="Genomic_DNA"/>
</dbReference>
<evidence type="ECO:0000313" key="6">
    <source>
        <dbReference type="EMBL" id="TYT23657.1"/>
    </source>
</evidence>
<dbReference type="Gene3D" id="3.40.367.20">
    <property type="match status" value="1"/>
</dbReference>
<keyword evidence="3 6" id="KW-0418">Kinase</keyword>
<reference evidence="6 7" key="1">
    <citation type="submission" date="2019-08" db="EMBL/GenBank/DDBJ databases">
        <title>Luteimonas viscosus sp. nov., isolated from soil of a sunflower field.</title>
        <authorList>
            <person name="Jianli Z."/>
            <person name="Ying Z."/>
        </authorList>
    </citation>
    <scope>NUCLEOTIDE SEQUENCE [LARGE SCALE GENOMIC DNA]</scope>
    <source>
        <strain evidence="6 7">XBU10</strain>
    </source>
</reference>
<gene>
    <name evidence="6" type="ORF">FZO89_15600</name>
</gene>
<dbReference type="CDD" id="cd24008">
    <property type="entry name" value="ASKHA_NBD_GLK"/>
    <property type="match status" value="1"/>
</dbReference>
<comment type="caution">
    <text evidence="6">The sequence shown here is derived from an EMBL/GenBank/DDBJ whole genome shotgun (WGS) entry which is preliminary data.</text>
</comment>
<proteinExistence type="inferred from homology"/>
<evidence type="ECO:0000256" key="3">
    <source>
        <dbReference type="ARBA" id="ARBA00022777"/>
    </source>
</evidence>
<dbReference type="AlphaFoldDB" id="A0A5D4XGB8"/>
<keyword evidence="1 6" id="KW-0808">Transferase</keyword>
<dbReference type="GO" id="GO:0006096">
    <property type="term" value="P:glycolytic process"/>
    <property type="evidence" value="ECO:0007669"/>
    <property type="project" value="InterPro"/>
</dbReference>